<evidence type="ECO:0000259" key="1">
    <source>
        <dbReference type="Pfam" id="PF20150"/>
    </source>
</evidence>
<dbReference type="AlphaFoldDB" id="A0AAN6WFE9"/>
<dbReference type="Pfam" id="PF20150">
    <property type="entry name" value="2EXR"/>
    <property type="match status" value="1"/>
</dbReference>
<dbReference type="InterPro" id="IPR045518">
    <property type="entry name" value="2EXR"/>
</dbReference>
<dbReference type="Proteomes" id="UP001302321">
    <property type="component" value="Unassembled WGS sequence"/>
</dbReference>
<keyword evidence="3" id="KW-1185">Reference proteome</keyword>
<evidence type="ECO:0000313" key="2">
    <source>
        <dbReference type="EMBL" id="KAK4181054.1"/>
    </source>
</evidence>
<proteinExistence type="predicted"/>
<evidence type="ECO:0000313" key="3">
    <source>
        <dbReference type="Proteomes" id="UP001302321"/>
    </source>
</evidence>
<reference evidence="2" key="1">
    <citation type="journal article" date="2023" name="Mol. Phylogenet. Evol.">
        <title>Genome-scale phylogeny and comparative genomics of the fungal order Sordariales.</title>
        <authorList>
            <person name="Hensen N."/>
            <person name="Bonometti L."/>
            <person name="Westerberg I."/>
            <person name="Brannstrom I.O."/>
            <person name="Guillou S."/>
            <person name="Cros-Aarteil S."/>
            <person name="Calhoun S."/>
            <person name="Haridas S."/>
            <person name="Kuo A."/>
            <person name="Mondo S."/>
            <person name="Pangilinan J."/>
            <person name="Riley R."/>
            <person name="LaButti K."/>
            <person name="Andreopoulos B."/>
            <person name="Lipzen A."/>
            <person name="Chen C."/>
            <person name="Yan M."/>
            <person name="Daum C."/>
            <person name="Ng V."/>
            <person name="Clum A."/>
            <person name="Steindorff A."/>
            <person name="Ohm R.A."/>
            <person name="Martin F."/>
            <person name="Silar P."/>
            <person name="Natvig D.O."/>
            <person name="Lalanne C."/>
            <person name="Gautier V."/>
            <person name="Ament-Velasquez S.L."/>
            <person name="Kruys A."/>
            <person name="Hutchinson M.I."/>
            <person name="Powell A.J."/>
            <person name="Barry K."/>
            <person name="Miller A.N."/>
            <person name="Grigoriev I.V."/>
            <person name="Debuchy R."/>
            <person name="Gladieux P."/>
            <person name="Hiltunen Thoren M."/>
            <person name="Johannesson H."/>
        </authorList>
    </citation>
    <scope>NUCLEOTIDE SEQUENCE</scope>
    <source>
        <strain evidence="2">CBS 892.96</strain>
    </source>
</reference>
<sequence>MEPSNVTITNQQQADIAHSSTNKFHYFFDLPPELREQIIEHVCLHPRGIYVRNDLNITTRGVPEPTSWELFHDPQTFNPYMTGPPVDLMLACAELYRVASEVYYGRNKFHVRLASPRRQLAVQHYHDKLVWGPEKVGRLLLGRCALQNAGGMGPTEGARLRLRHIVVRIERLGAHMEKELIPALGYMALNGRLRNLEVEVSLGNQNPRHLMPLPLMGFRLRPQDTRRTTELTGNPVMKALLVVLMDPDLEKASMKVRKTDNPSFWCQCHAPEVGWGEKSEDKPPMCFLKHLPGENCCKRRCDSFDKAYWAEVDIPKLVQACGIDSAQFRIKKVEAPDPFS</sequence>
<accession>A0AAN6WFE9</accession>
<gene>
    <name evidence="2" type="ORF">QBC36DRAFT_176325</name>
</gene>
<feature type="domain" description="2EXR" evidence="1">
    <location>
        <begin position="24"/>
        <end position="127"/>
    </location>
</feature>
<protein>
    <recommendedName>
        <fullName evidence="1">2EXR domain-containing protein</fullName>
    </recommendedName>
</protein>
<comment type="caution">
    <text evidence="2">The sequence shown here is derived from an EMBL/GenBank/DDBJ whole genome shotgun (WGS) entry which is preliminary data.</text>
</comment>
<organism evidence="2 3">
    <name type="scientific">Triangularia setosa</name>
    <dbReference type="NCBI Taxonomy" id="2587417"/>
    <lineage>
        <taxon>Eukaryota</taxon>
        <taxon>Fungi</taxon>
        <taxon>Dikarya</taxon>
        <taxon>Ascomycota</taxon>
        <taxon>Pezizomycotina</taxon>
        <taxon>Sordariomycetes</taxon>
        <taxon>Sordariomycetidae</taxon>
        <taxon>Sordariales</taxon>
        <taxon>Podosporaceae</taxon>
        <taxon>Triangularia</taxon>
    </lineage>
</organism>
<reference evidence="2" key="2">
    <citation type="submission" date="2023-05" db="EMBL/GenBank/DDBJ databases">
        <authorList>
            <consortium name="Lawrence Berkeley National Laboratory"/>
            <person name="Steindorff A."/>
            <person name="Hensen N."/>
            <person name="Bonometti L."/>
            <person name="Westerberg I."/>
            <person name="Brannstrom I.O."/>
            <person name="Guillou S."/>
            <person name="Cros-Aarteil S."/>
            <person name="Calhoun S."/>
            <person name="Haridas S."/>
            <person name="Kuo A."/>
            <person name="Mondo S."/>
            <person name="Pangilinan J."/>
            <person name="Riley R."/>
            <person name="Labutti K."/>
            <person name="Andreopoulos B."/>
            <person name="Lipzen A."/>
            <person name="Chen C."/>
            <person name="Yanf M."/>
            <person name="Daum C."/>
            <person name="Ng V."/>
            <person name="Clum A."/>
            <person name="Ohm R."/>
            <person name="Martin F."/>
            <person name="Silar P."/>
            <person name="Natvig D."/>
            <person name="Lalanne C."/>
            <person name="Gautier V."/>
            <person name="Ament-Velasquez S.L."/>
            <person name="Kruys A."/>
            <person name="Hutchinson M.I."/>
            <person name="Powell A.J."/>
            <person name="Barry K."/>
            <person name="Miller A.N."/>
            <person name="Grigoriev I.V."/>
            <person name="Debuchy R."/>
            <person name="Gladieux P."/>
            <person name="Thoren M.H."/>
            <person name="Johannesson H."/>
        </authorList>
    </citation>
    <scope>NUCLEOTIDE SEQUENCE</scope>
    <source>
        <strain evidence="2">CBS 892.96</strain>
    </source>
</reference>
<dbReference type="EMBL" id="MU866091">
    <property type="protein sequence ID" value="KAK4181054.1"/>
    <property type="molecule type" value="Genomic_DNA"/>
</dbReference>
<name>A0AAN6WFE9_9PEZI</name>